<keyword evidence="2" id="KW-1133">Transmembrane helix</keyword>
<name>A9TMA3_PHYPA</name>
<dbReference type="InParanoid" id="A9TMA3"/>
<evidence type="ECO:0000256" key="2">
    <source>
        <dbReference type="SAM" id="Phobius"/>
    </source>
</evidence>
<organism evidence="3 4">
    <name type="scientific">Physcomitrium patens</name>
    <name type="common">Spreading-leaved earth moss</name>
    <name type="synonym">Physcomitrella patens</name>
    <dbReference type="NCBI Taxonomy" id="3218"/>
    <lineage>
        <taxon>Eukaryota</taxon>
        <taxon>Viridiplantae</taxon>
        <taxon>Streptophyta</taxon>
        <taxon>Embryophyta</taxon>
        <taxon>Bryophyta</taxon>
        <taxon>Bryophytina</taxon>
        <taxon>Bryopsida</taxon>
        <taxon>Funariidae</taxon>
        <taxon>Funariales</taxon>
        <taxon>Funariaceae</taxon>
        <taxon>Physcomitrium</taxon>
    </lineage>
</organism>
<dbReference type="Proteomes" id="UP000006727">
    <property type="component" value="Chromosome 7"/>
</dbReference>
<reference evidence="3 4" key="2">
    <citation type="journal article" date="2018" name="Plant J.">
        <title>The Physcomitrella patens chromosome-scale assembly reveals moss genome structure and evolution.</title>
        <authorList>
            <person name="Lang D."/>
            <person name="Ullrich K.K."/>
            <person name="Murat F."/>
            <person name="Fuchs J."/>
            <person name="Jenkins J."/>
            <person name="Haas F.B."/>
            <person name="Piednoel M."/>
            <person name="Gundlach H."/>
            <person name="Van Bel M."/>
            <person name="Meyberg R."/>
            <person name="Vives C."/>
            <person name="Morata J."/>
            <person name="Symeonidi A."/>
            <person name="Hiss M."/>
            <person name="Muchero W."/>
            <person name="Kamisugi Y."/>
            <person name="Saleh O."/>
            <person name="Blanc G."/>
            <person name="Decker E.L."/>
            <person name="van Gessel N."/>
            <person name="Grimwood J."/>
            <person name="Hayes R.D."/>
            <person name="Graham S.W."/>
            <person name="Gunter L.E."/>
            <person name="McDaniel S.F."/>
            <person name="Hoernstein S.N.W."/>
            <person name="Larsson A."/>
            <person name="Li F.W."/>
            <person name="Perroud P.F."/>
            <person name="Phillips J."/>
            <person name="Ranjan P."/>
            <person name="Rokshar D.S."/>
            <person name="Rothfels C.J."/>
            <person name="Schneider L."/>
            <person name="Shu S."/>
            <person name="Stevenson D.W."/>
            <person name="Thummler F."/>
            <person name="Tillich M."/>
            <person name="Villarreal Aguilar J.C."/>
            <person name="Widiez T."/>
            <person name="Wong G.K."/>
            <person name="Wymore A."/>
            <person name="Zhang Y."/>
            <person name="Zimmer A.D."/>
            <person name="Quatrano R.S."/>
            <person name="Mayer K.F.X."/>
            <person name="Goodstein D."/>
            <person name="Casacuberta J.M."/>
            <person name="Vandepoele K."/>
            <person name="Reski R."/>
            <person name="Cuming A.C."/>
            <person name="Tuskan G.A."/>
            <person name="Maumus F."/>
            <person name="Salse J."/>
            <person name="Schmutz J."/>
            <person name="Rensing S.A."/>
        </authorList>
    </citation>
    <scope>NUCLEOTIDE SEQUENCE [LARGE SCALE GENOMIC DNA]</scope>
    <source>
        <strain evidence="3 4">cv. Gransden 2004</strain>
    </source>
</reference>
<feature type="region of interest" description="Disordered" evidence="1">
    <location>
        <begin position="62"/>
        <end position="118"/>
    </location>
</feature>
<evidence type="ECO:0000256" key="1">
    <source>
        <dbReference type="SAM" id="MobiDB-lite"/>
    </source>
</evidence>
<dbReference type="EnsemblPlants" id="Pp3c7_14770V3.2">
    <property type="protein sequence ID" value="Pp3c7_14770V3.2"/>
    <property type="gene ID" value="Pp3c7_14770"/>
</dbReference>
<feature type="transmembrane region" description="Helical" evidence="2">
    <location>
        <begin position="20"/>
        <end position="39"/>
    </location>
</feature>
<evidence type="ECO:0000313" key="4">
    <source>
        <dbReference type="Proteomes" id="UP000006727"/>
    </source>
</evidence>
<accession>A9TMA3</accession>
<dbReference type="RefSeq" id="XP_024381363.1">
    <property type="nucleotide sequence ID" value="XM_024525595.2"/>
</dbReference>
<reference evidence="3 4" key="1">
    <citation type="journal article" date="2008" name="Science">
        <title>The Physcomitrella genome reveals evolutionary insights into the conquest of land by plants.</title>
        <authorList>
            <person name="Rensing S."/>
            <person name="Lang D."/>
            <person name="Zimmer A."/>
            <person name="Terry A."/>
            <person name="Salamov A."/>
            <person name="Shapiro H."/>
            <person name="Nishiyama T."/>
            <person name="Perroud P.-F."/>
            <person name="Lindquist E."/>
            <person name="Kamisugi Y."/>
            <person name="Tanahashi T."/>
            <person name="Sakakibara K."/>
            <person name="Fujita T."/>
            <person name="Oishi K."/>
            <person name="Shin-I T."/>
            <person name="Kuroki Y."/>
            <person name="Toyoda A."/>
            <person name="Suzuki Y."/>
            <person name="Hashimoto A."/>
            <person name="Yamaguchi K."/>
            <person name="Sugano A."/>
            <person name="Kohara Y."/>
            <person name="Fujiyama A."/>
            <person name="Anterola A."/>
            <person name="Aoki S."/>
            <person name="Ashton N."/>
            <person name="Barbazuk W.B."/>
            <person name="Barker E."/>
            <person name="Bennetzen J."/>
            <person name="Bezanilla M."/>
            <person name="Blankenship R."/>
            <person name="Cho S.H."/>
            <person name="Dutcher S."/>
            <person name="Estelle M."/>
            <person name="Fawcett J.A."/>
            <person name="Gundlach H."/>
            <person name="Hanada K."/>
            <person name="Heyl A."/>
            <person name="Hicks K.A."/>
            <person name="Hugh J."/>
            <person name="Lohr M."/>
            <person name="Mayer K."/>
            <person name="Melkozernov A."/>
            <person name="Murata T."/>
            <person name="Nelson D."/>
            <person name="Pils B."/>
            <person name="Prigge M."/>
            <person name="Reiss B."/>
            <person name="Renner T."/>
            <person name="Rombauts S."/>
            <person name="Rushton P."/>
            <person name="Sanderfoot A."/>
            <person name="Schween G."/>
            <person name="Shiu S.-H."/>
            <person name="Stueber K."/>
            <person name="Theodoulou F.L."/>
            <person name="Tu H."/>
            <person name="Van de Peer Y."/>
            <person name="Verrier P.J."/>
            <person name="Waters E."/>
            <person name="Wood A."/>
            <person name="Yang L."/>
            <person name="Cove D."/>
            <person name="Cuming A."/>
            <person name="Hasebe M."/>
            <person name="Lucas S."/>
            <person name="Mishler D.B."/>
            <person name="Reski R."/>
            <person name="Grigoriev I."/>
            <person name="Quatrano R.S."/>
            <person name="Boore J.L."/>
        </authorList>
    </citation>
    <scope>NUCLEOTIDE SEQUENCE [LARGE SCALE GENOMIC DNA]</scope>
    <source>
        <strain evidence="3 4">cv. Gransden 2004</strain>
    </source>
</reference>
<dbReference type="Gramene" id="Pp3c7_14770V3.2">
    <property type="protein sequence ID" value="Pp3c7_14770V3.2"/>
    <property type="gene ID" value="Pp3c7_14770"/>
</dbReference>
<reference evidence="3" key="3">
    <citation type="submission" date="2020-12" db="UniProtKB">
        <authorList>
            <consortium name="EnsemblPlants"/>
        </authorList>
    </citation>
    <scope>IDENTIFICATION</scope>
</reference>
<gene>
    <name evidence="3" type="primary">LOC112285074</name>
</gene>
<feature type="compositionally biased region" description="Basic and acidic residues" evidence="1">
    <location>
        <begin position="64"/>
        <end position="74"/>
    </location>
</feature>
<sequence length="118" mass="12954">MEAAGILFPACLLLKRSALLFWGLLLVIGFMTIVPLLVLGEASSVQTTNTLQDPRVMRLSAEWQPRRILQDRQSPKSYPPPEANALFTPRRSSPPAHKNVNRGAKGSSPSRSKPPPRG</sequence>
<proteinExistence type="predicted"/>
<keyword evidence="2" id="KW-0812">Transmembrane</keyword>
<dbReference type="GeneID" id="112285074"/>
<keyword evidence="4" id="KW-1185">Reference proteome</keyword>
<dbReference type="EMBL" id="ABEU02000007">
    <property type="status" value="NOT_ANNOTATED_CDS"/>
    <property type="molecule type" value="Genomic_DNA"/>
</dbReference>
<keyword evidence="2" id="KW-0472">Membrane</keyword>
<protein>
    <submittedName>
        <fullName evidence="3">Uncharacterized protein</fullName>
    </submittedName>
</protein>
<dbReference type="HOGENOM" id="CLU_2077096_0_0_1"/>
<evidence type="ECO:0000313" key="3">
    <source>
        <dbReference type="EnsemblPlants" id="Pp3c7_14770V3.2"/>
    </source>
</evidence>
<dbReference type="AlphaFoldDB" id="A9TMA3"/>